<dbReference type="Gene3D" id="3.10.50.10">
    <property type="match status" value="1"/>
</dbReference>
<proteinExistence type="predicted"/>
<evidence type="ECO:0000256" key="1">
    <source>
        <dbReference type="ARBA" id="ARBA00022801"/>
    </source>
</evidence>
<comment type="caution">
    <text evidence="4">The sequence shown here is derived from an EMBL/GenBank/DDBJ whole genome shotgun (WGS) entry which is preliminary data.</text>
</comment>
<evidence type="ECO:0000313" key="4">
    <source>
        <dbReference type="EMBL" id="MDW8800866.1"/>
    </source>
</evidence>
<dbReference type="PROSITE" id="PS51910">
    <property type="entry name" value="GH18_2"/>
    <property type="match status" value="1"/>
</dbReference>
<dbReference type="InterPro" id="IPR017853">
    <property type="entry name" value="GH"/>
</dbReference>
<dbReference type="InterPro" id="IPR001223">
    <property type="entry name" value="Glyco_hydro18_cat"/>
</dbReference>
<name>A0ABU4JRZ9_9CLOT</name>
<protein>
    <submittedName>
        <fullName evidence="4">Glycosyl hydrolase family 18 protein</fullName>
    </submittedName>
</protein>
<dbReference type="CDD" id="cd02874">
    <property type="entry name" value="GH18_CFLE_spore_hydrolase"/>
    <property type="match status" value="1"/>
</dbReference>
<sequence length="359" mass="40003">MLNKKRLLLALLAISFIAFISIAFFQFSKKNIIVTTSSDKAVAKKTVMAFTTFYHPEDTSSYNKMVDNTSSINSIATATYNVDGKGTLSGTVPKEQISYANSKKINPFAMVTNNFKSDIAKELLENPNNRQLLIKNIVNELKENNYKGVNIDLENLHYSNREHYTTFLKELYPALRSQGFTVTVSVPAKTADNVKDSWSGAYDYKSIGKYTDQVVIMTYDEHSPSGSAGAVASINWVKNVVNYAASVIPSSKIVLGVASYGYDWSLNGAKAYGIDSIYKLAETYNAEIHWDDKSQSPYFEYKDKSGAAHTVWFENSTSLSYKLDVVNSNSLAGIAIWRLGLENADYWSTINAKLDNLQK</sequence>
<dbReference type="Gene3D" id="3.20.20.80">
    <property type="entry name" value="Glycosidases"/>
    <property type="match status" value="1"/>
</dbReference>
<reference evidence="4 5" key="1">
    <citation type="submission" date="2023-04" db="EMBL/GenBank/DDBJ databases">
        <title>Clostridium tannerae sp. nov., isolated from the fecal material of an alpaca.</title>
        <authorList>
            <person name="Miller S."/>
            <person name="Hendry M."/>
            <person name="King J."/>
            <person name="Sankaranarayanan K."/>
            <person name="Lawson P.A."/>
        </authorList>
    </citation>
    <scope>NUCLEOTIDE SEQUENCE [LARGE SCALE GENOMIC DNA]</scope>
    <source>
        <strain evidence="4 5">A1-XYC3</strain>
    </source>
</reference>
<dbReference type="EMBL" id="JARUJP010000006">
    <property type="protein sequence ID" value="MDW8800866.1"/>
    <property type="molecule type" value="Genomic_DNA"/>
</dbReference>
<evidence type="ECO:0000259" key="3">
    <source>
        <dbReference type="PROSITE" id="PS51910"/>
    </source>
</evidence>
<dbReference type="RefSeq" id="WP_318797501.1">
    <property type="nucleotide sequence ID" value="NZ_JARUJP010000006.1"/>
</dbReference>
<evidence type="ECO:0000256" key="2">
    <source>
        <dbReference type="ARBA" id="ARBA00023295"/>
    </source>
</evidence>
<dbReference type="Pfam" id="PF00704">
    <property type="entry name" value="Glyco_hydro_18"/>
    <property type="match status" value="1"/>
</dbReference>
<accession>A0ABU4JRZ9</accession>
<feature type="domain" description="GH18" evidence="3">
    <location>
        <begin position="44"/>
        <end position="357"/>
    </location>
</feature>
<dbReference type="PANTHER" id="PTHR46066:SF2">
    <property type="entry name" value="CHITINASE DOMAIN-CONTAINING PROTEIN 1"/>
    <property type="match status" value="1"/>
</dbReference>
<keyword evidence="5" id="KW-1185">Reference proteome</keyword>
<dbReference type="SUPFAM" id="SSF51445">
    <property type="entry name" value="(Trans)glycosidases"/>
    <property type="match status" value="1"/>
</dbReference>
<evidence type="ECO:0000313" key="5">
    <source>
        <dbReference type="Proteomes" id="UP001281656"/>
    </source>
</evidence>
<dbReference type="InterPro" id="IPR029070">
    <property type="entry name" value="Chitinase_insertion_sf"/>
</dbReference>
<dbReference type="GO" id="GO:0016787">
    <property type="term" value="F:hydrolase activity"/>
    <property type="evidence" value="ECO:0007669"/>
    <property type="project" value="UniProtKB-KW"/>
</dbReference>
<dbReference type="Proteomes" id="UP001281656">
    <property type="component" value="Unassembled WGS sequence"/>
</dbReference>
<dbReference type="InterPro" id="IPR041704">
    <property type="entry name" value="CFLE_GH18"/>
</dbReference>
<dbReference type="InterPro" id="IPR011583">
    <property type="entry name" value="Chitinase_II/V-like_cat"/>
</dbReference>
<organism evidence="4 5">
    <name type="scientific">Clostridium tanneri</name>
    <dbReference type="NCBI Taxonomy" id="3037988"/>
    <lineage>
        <taxon>Bacteria</taxon>
        <taxon>Bacillati</taxon>
        <taxon>Bacillota</taxon>
        <taxon>Clostridia</taxon>
        <taxon>Eubacteriales</taxon>
        <taxon>Clostridiaceae</taxon>
        <taxon>Clostridium</taxon>
    </lineage>
</organism>
<dbReference type="PANTHER" id="PTHR46066">
    <property type="entry name" value="CHITINASE DOMAIN-CONTAINING PROTEIN 1 FAMILY MEMBER"/>
    <property type="match status" value="1"/>
</dbReference>
<keyword evidence="2" id="KW-0326">Glycosidase</keyword>
<keyword evidence="1 4" id="KW-0378">Hydrolase</keyword>
<dbReference type="SMART" id="SM00636">
    <property type="entry name" value="Glyco_18"/>
    <property type="match status" value="1"/>
</dbReference>
<gene>
    <name evidence="4" type="ORF">P8V03_06825</name>
</gene>